<organism evidence="1 2">
    <name type="scientific">Halococcus thailandensis JCM 13552</name>
    <dbReference type="NCBI Taxonomy" id="1227457"/>
    <lineage>
        <taxon>Archaea</taxon>
        <taxon>Methanobacteriati</taxon>
        <taxon>Methanobacteriota</taxon>
        <taxon>Stenosarchaea group</taxon>
        <taxon>Halobacteria</taxon>
        <taxon>Halobacteriales</taxon>
        <taxon>Halococcaceae</taxon>
        <taxon>Halococcus</taxon>
    </lineage>
</organism>
<reference evidence="1 2" key="1">
    <citation type="journal article" date="2014" name="PLoS Genet.">
        <title>Phylogenetically driven sequencing of extremely halophilic archaea reveals strategies for static and dynamic osmo-response.</title>
        <authorList>
            <person name="Becker E.A."/>
            <person name="Seitzer P.M."/>
            <person name="Tritt A."/>
            <person name="Larsen D."/>
            <person name="Krusor M."/>
            <person name="Yao A.I."/>
            <person name="Wu D."/>
            <person name="Madern D."/>
            <person name="Eisen J.A."/>
            <person name="Darling A.E."/>
            <person name="Facciotti M.T."/>
        </authorList>
    </citation>
    <scope>NUCLEOTIDE SEQUENCE [LARGE SCALE GENOMIC DNA]</scope>
    <source>
        <strain evidence="1 2">JCM 13552</strain>
    </source>
</reference>
<evidence type="ECO:0000313" key="2">
    <source>
        <dbReference type="Proteomes" id="UP000011680"/>
    </source>
</evidence>
<keyword evidence="2" id="KW-1185">Reference proteome</keyword>
<dbReference type="EMBL" id="AOMF01000100">
    <property type="protein sequence ID" value="EMA55992.1"/>
    <property type="molecule type" value="Genomic_DNA"/>
</dbReference>
<gene>
    <name evidence="1" type="ORF">C451_04561</name>
</gene>
<evidence type="ECO:0000313" key="1">
    <source>
        <dbReference type="EMBL" id="EMA55992.1"/>
    </source>
</evidence>
<sequence length="67" mass="7499">MTCNFTSSLLTMSIHVILQDVTDGAIEQSLAISDSLLSDDGHVRVVFHSQYGFGFNRLQVNLIDKWL</sequence>
<comment type="caution">
    <text evidence="1">The sequence shown here is derived from an EMBL/GenBank/DDBJ whole genome shotgun (WGS) entry which is preliminary data.</text>
</comment>
<dbReference type="Proteomes" id="UP000011680">
    <property type="component" value="Unassembled WGS sequence"/>
</dbReference>
<name>M0NDF3_9EURY</name>
<proteinExistence type="predicted"/>
<accession>M0NDF3</accession>
<dbReference type="AlphaFoldDB" id="M0NDF3"/>
<protein>
    <submittedName>
        <fullName evidence="1">Uncharacterized protein</fullName>
    </submittedName>
</protein>